<evidence type="ECO:0000256" key="10">
    <source>
        <dbReference type="ARBA" id="ARBA00023284"/>
    </source>
</evidence>
<dbReference type="InterPro" id="IPR005792">
    <property type="entry name" value="Prot_disulphide_isomerase"/>
</dbReference>
<dbReference type="FunFam" id="3.40.30.10:FF:000017">
    <property type="entry name" value="Protein disulfide-isomerase A4"/>
    <property type="match status" value="1"/>
</dbReference>
<dbReference type="PROSITE" id="PS51352">
    <property type="entry name" value="THIOREDOXIN_2"/>
    <property type="match status" value="2"/>
</dbReference>
<evidence type="ECO:0000256" key="6">
    <source>
        <dbReference type="ARBA" id="ARBA00022737"/>
    </source>
</evidence>
<keyword evidence="7" id="KW-0256">Endoplasmic reticulum</keyword>
<dbReference type="InterPro" id="IPR013766">
    <property type="entry name" value="Thioredoxin_domain"/>
</dbReference>
<dbReference type="FunFam" id="3.40.30.10:FF:000303">
    <property type="entry name" value="Protein disulfide-isomerase"/>
    <property type="match status" value="1"/>
</dbReference>
<keyword evidence="5 13" id="KW-0732">Signal</keyword>
<feature type="chain" id="PRO_5044513363" description="Protein disulfide-isomerase" evidence="13">
    <location>
        <begin position="21"/>
        <end position="487"/>
    </location>
</feature>
<dbReference type="GO" id="GO:0005788">
    <property type="term" value="C:endoplasmic reticulum lumen"/>
    <property type="evidence" value="ECO:0007669"/>
    <property type="project" value="UniProtKB-SubCell"/>
</dbReference>
<reference evidence="17" key="2">
    <citation type="journal article" date="2016" name="BMC Genomics">
        <title>RNA sequencing to characterize transcriptional changes of sexual maturation and mating in the female oriental fruit fly Bactrocera dorsalis.</title>
        <authorList>
            <person name="Zheng W."/>
            <person name="Luo D."/>
            <person name="Wu F."/>
            <person name="Wang J."/>
            <person name="Zhang H."/>
        </authorList>
    </citation>
    <scope>NUCLEOTIDE SEQUENCE</scope>
</reference>
<dbReference type="GO" id="GO:0034976">
    <property type="term" value="P:response to endoplasmic reticulum stress"/>
    <property type="evidence" value="ECO:0007669"/>
    <property type="project" value="TreeGrafter"/>
</dbReference>
<dbReference type="Gene3D" id="3.40.30.10">
    <property type="entry name" value="Glutaredoxin"/>
    <property type="match status" value="4"/>
</dbReference>
<evidence type="ECO:0000259" key="14">
    <source>
        <dbReference type="PROSITE" id="PS51352"/>
    </source>
</evidence>
<dbReference type="CDD" id="cd02995">
    <property type="entry name" value="PDI_a_PDI_a'_C"/>
    <property type="match status" value="1"/>
</dbReference>
<gene>
    <name evidence="15" type="primary">PDIA3</name>
    <name evidence="17" type="synonym">LOC105225421</name>
</gene>
<evidence type="ECO:0000256" key="1">
    <source>
        <dbReference type="ARBA" id="ARBA00001182"/>
    </source>
</evidence>
<evidence type="ECO:0000256" key="9">
    <source>
        <dbReference type="ARBA" id="ARBA00023235"/>
    </source>
</evidence>
<protein>
    <recommendedName>
        <fullName evidence="4 13">Protein disulfide-isomerase</fullName>
        <ecNumber evidence="4 13">5.3.4.1</ecNumber>
    </recommendedName>
</protein>
<dbReference type="KEGG" id="bdr:105225421"/>
<dbReference type="GeneID" id="105225421"/>
<dbReference type="InterPro" id="IPR005788">
    <property type="entry name" value="PDI_thioredoxin-like_dom"/>
</dbReference>
<name>A0A034WXY3_BACDO</name>
<evidence type="ECO:0000256" key="13">
    <source>
        <dbReference type="RuleBase" id="RU361130"/>
    </source>
</evidence>
<sequence>MHRLLVVLCISVALVAGAEQDVLELTDDNFNSVLKQHETTLVMFYAPWCGHCKRLKPEYAKAAELVKGDDPPIALAKVDCTEAGKETCGKFSVSGYPTLKIFRGDSVSQDYSGPREANGIVKYMRAQVGPASRNIKSIDEINKFLDTKDTTIFGFFEDPDVALAKLFVKFADKNREKYRFGHSNDPDVLAKYGETEKIVLFRAPHLANKFEETNVQFEGSSESELSTFVKENFHGLVGHRTQDTIRDFKNPLIVAYYSVDYVKNPKGTNYWRNRVLKVAKEFTNKATFAISAKDDFQHELNEYGYDFVGDKPVILARDEKNLKYALKEEFSVENLRDFVEKLLDGELEPYVKSEPIPENNNAPVKVAVAKNFDEVVINNNKDTLVEFYAPWCGHCKKLAPVFDEVAEKLENEEVDLVKMDATANDVPPEFNVRGFPTLFWLPKNQKDKPVAYNEGREVDDFIKYIAKHATNELNGFDRSGKSKKTEL</sequence>
<dbReference type="FunFam" id="3.40.30.10:FF:000077">
    <property type="entry name" value="Protein disulfide-isomerase"/>
    <property type="match status" value="1"/>
</dbReference>
<dbReference type="Proteomes" id="UP001652620">
    <property type="component" value="Chromosome 3"/>
</dbReference>
<dbReference type="PROSITE" id="PS00194">
    <property type="entry name" value="THIOREDOXIN_1"/>
    <property type="match status" value="2"/>
</dbReference>
<keyword evidence="8 11" id="KW-1015">Disulfide bond</keyword>
<evidence type="ECO:0000256" key="7">
    <source>
        <dbReference type="ARBA" id="ARBA00022824"/>
    </source>
</evidence>
<dbReference type="Pfam" id="PF00085">
    <property type="entry name" value="Thioredoxin"/>
    <property type="match status" value="2"/>
</dbReference>
<feature type="domain" description="Thioredoxin" evidence="14">
    <location>
        <begin position="14"/>
        <end position="129"/>
    </location>
</feature>
<evidence type="ECO:0000256" key="3">
    <source>
        <dbReference type="ARBA" id="ARBA00006347"/>
    </source>
</evidence>
<dbReference type="PANTHER" id="PTHR18929:SF132">
    <property type="entry name" value="PROTEIN DISULFIDE-ISOMERASE A3"/>
    <property type="match status" value="1"/>
</dbReference>
<evidence type="ECO:0000313" key="17">
    <source>
        <dbReference type="RefSeq" id="XP_011202174.1"/>
    </source>
</evidence>
<reference evidence="15" key="1">
    <citation type="journal article" date="2014" name="BMC Genomics">
        <title>Characterizing the developmental transcriptome of the oriental fruit fly, Bactrocera dorsalis (Diptera: Tephritidae) through comparative genomic analysis with Drosophila melanogaster utilizing modENCODE datasets.</title>
        <authorList>
            <person name="Geib S.M."/>
            <person name="Calla B."/>
            <person name="Hall B."/>
            <person name="Hou S."/>
            <person name="Manoukis N.C."/>
        </authorList>
    </citation>
    <scope>NUCLEOTIDE SEQUENCE</scope>
    <source>
        <strain evidence="15">Punador</strain>
    </source>
</reference>
<keyword evidence="16" id="KW-1185">Reference proteome</keyword>
<keyword evidence="6" id="KW-0677">Repeat</keyword>
<evidence type="ECO:0000256" key="8">
    <source>
        <dbReference type="ARBA" id="ARBA00023157"/>
    </source>
</evidence>
<feature type="signal peptide" evidence="13">
    <location>
        <begin position="1"/>
        <end position="20"/>
    </location>
</feature>
<evidence type="ECO:0000313" key="15">
    <source>
        <dbReference type="EMBL" id="JAC58648.1"/>
    </source>
</evidence>
<dbReference type="CDD" id="cd03073">
    <property type="entry name" value="PDI_b'_ERp72_ERp57"/>
    <property type="match status" value="1"/>
</dbReference>
<dbReference type="NCBIfam" id="TIGR01130">
    <property type="entry name" value="ER_PDI_fam"/>
    <property type="match status" value="1"/>
</dbReference>
<dbReference type="FunFam" id="3.40.30.10:FF:000045">
    <property type="entry name" value="Disulfide-isomerase A3"/>
    <property type="match status" value="1"/>
</dbReference>
<organism evidence="15">
    <name type="scientific">Bactrocera dorsalis</name>
    <name type="common">Oriental fruit fly</name>
    <name type="synonym">Dacus dorsalis</name>
    <dbReference type="NCBI Taxonomy" id="27457"/>
    <lineage>
        <taxon>Eukaryota</taxon>
        <taxon>Metazoa</taxon>
        <taxon>Ecdysozoa</taxon>
        <taxon>Arthropoda</taxon>
        <taxon>Hexapoda</taxon>
        <taxon>Insecta</taxon>
        <taxon>Pterygota</taxon>
        <taxon>Neoptera</taxon>
        <taxon>Endopterygota</taxon>
        <taxon>Diptera</taxon>
        <taxon>Brachycera</taxon>
        <taxon>Muscomorpha</taxon>
        <taxon>Tephritoidea</taxon>
        <taxon>Tephritidae</taxon>
        <taxon>Bactrocera</taxon>
        <taxon>Bactrocera</taxon>
    </lineage>
</organism>
<comment type="catalytic activity">
    <reaction evidence="1 13">
        <text>Catalyzes the rearrangement of -S-S- bonds in proteins.</text>
        <dbReference type="EC" id="5.3.4.1"/>
    </reaction>
</comment>
<dbReference type="EMBL" id="GAKP01000304">
    <property type="protein sequence ID" value="JAC58648.1"/>
    <property type="molecule type" value="Transcribed_RNA"/>
</dbReference>
<dbReference type="OrthoDB" id="427280at2759"/>
<comment type="similarity">
    <text evidence="3 12">Belongs to the protein disulfide isomerase family.</text>
</comment>
<dbReference type="RefSeq" id="XP_011202174.1">
    <property type="nucleotide sequence ID" value="XM_011203872.3"/>
</dbReference>
<comment type="subcellular location">
    <subcellularLocation>
        <location evidence="2">Endoplasmic reticulum lumen</location>
    </subcellularLocation>
</comment>
<feature type="disulfide bond" description="Redox-active" evidence="11">
    <location>
        <begin position="392"/>
        <end position="395"/>
    </location>
</feature>
<dbReference type="SUPFAM" id="SSF52833">
    <property type="entry name" value="Thioredoxin-like"/>
    <property type="match status" value="3"/>
</dbReference>
<dbReference type="AlphaFoldDB" id="A0A034WXY3"/>
<dbReference type="PRINTS" id="PR00421">
    <property type="entry name" value="THIOREDOXIN"/>
</dbReference>
<reference evidence="17" key="3">
    <citation type="submission" date="2025-04" db="UniProtKB">
        <authorList>
            <consortium name="RefSeq"/>
        </authorList>
    </citation>
    <scope>IDENTIFICATION</scope>
</reference>
<proteinExistence type="inferred from homology"/>
<dbReference type="GO" id="GO:0006457">
    <property type="term" value="P:protein folding"/>
    <property type="evidence" value="ECO:0007669"/>
    <property type="project" value="TreeGrafter"/>
</dbReference>
<dbReference type="OMA" id="QLANKFE"/>
<evidence type="ECO:0000256" key="12">
    <source>
        <dbReference type="RuleBase" id="RU004208"/>
    </source>
</evidence>
<evidence type="ECO:0000313" key="16">
    <source>
        <dbReference type="Proteomes" id="UP001652620"/>
    </source>
</evidence>
<evidence type="ECO:0000256" key="5">
    <source>
        <dbReference type="ARBA" id="ARBA00022729"/>
    </source>
</evidence>
<dbReference type="PANTHER" id="PTHR18929">
    <property type="entry name" value="PROTEIN DISULFIDE ISOMERASE"/>
    <property type="match status" value="1"/>
</dbReference>
<dbReference type="CDD" id="cd02961">
    <property type="entry name" value="PDI_a_family"/>
    <property type="match status" value="1"/>
</dbReference>
<keyword evidence="9 13" id="KW-0413">Isomerase</keyword>
<accession>A0A034WXY3</accession>
<evidence type="ECO:0000256" key="11">
    <source>
        <dbReference type="PIRSR" id="PIRSR605792-51"/>
    </source>
</evidence>
<keyword evidence="10 11" id="KW-0676">Redox-active center</keyword>
<evidence type="ECO:0000256" key="2">
    <source>
        <dbReference type="ARBA" id="ARBA00004319"/>
    </source>
</evidence>
<feature type="disulfide bond" description="Redox-active" evidence="11">
    <location>
        <begin position="49"/>
        <end position="52"/>
    </location>
</feature>
<evidence type="ECO:0000256" key="4">
    <source>
        <dbReference type="ARBA" id="ARBA00012723"/>
    </source>
</evidence>
<dbReference type="EC" id="5.3.4.1" evidence="4 13"/>
<dbReference type="NCBIfam" id="TIGR01126">
    <property type="entry name" value="pdi_dom"/>
    <property type="match status" value="2"/>
</dbReference>
<dbReference type="Pfam" id="PF13848">
    <property type="entry name" value="Thioredoxin_6"/>
    <property type="match status" value="1"/>
</dbReference>
<dbReference type="InterPro" id="IPR036249">
    <property type="entry name" value="Thioredoxin-like_sf"/>
</dbReference>
<dbReference type="GO" id="GO:0003756">
    <property type="term" value="F:protein disulfide isomerase activity"/>
    <property type="evidence" value="ECO:0007669"/>
    <property type="project" value="UniProtKB-EC"/>
</dbReference>
<dbReference type="InterPro" id="IPR017937">
    <property type="entry name" value="Thioredoxin_CS"/>
</dbReference>
<feature type="domain" description="Thioredoxin" evidence="14">
    <location>
        <begin position="342"/>
        <end position="470"/>
    </location>
</feature>